<feature type="transmembrane region" description="Helical" evidence="1">
    <location>
        <begin position="32"/>
        <end position="52"/>
    </location>
</feature>
<keyword evidence="1" id="KW-0812">Transmembrane</keyword>
<dbReference type="EMBL" id="OJIN01000208">
    <property type="protein sequence ID" value="SPD75500.1"/>
    <property type="molecule type" value="Genomic_DNA"/>
</dbReference>
<feature type="transmembrane region" description="Helical" evidence="1">
    <location>
        <begin position="168"/>
        <end position="188"/>
    </location>
</feature>
<reference evidence="2" key="1">
    <citation type="submission" date="2018-01" db="EMBL/GenBank/DDBJ databases">
        <authorList>
            <person name="Regsiter A."/>
            <person name="William W."/>
        </authorList>
    </citation>
    <scope>NUCLEOTIDE SEQUENCE</scope>
    <source>
        <strain evidence="2">TRIP AH-1</strain>
    </source>
</reference>
<evidence type="ECO:0008006" key="3">
    <source>
        <dbReference type="Google" id="ProtNLM"/>
    </source>
</evidence>
<evidence type="ECO:0000313" key="2">
    <source>
        <dbReference type="EMBL" id="SPD75500.1"/>
    </source>
</evidence>
<evidence type="ECO:0000256" key="1">
    <source>
        <dbReference type="SAM" id="Phobius"/>
    </source>
</evidence>
<gene>
    <name evidence="2" type="ORF">PITCH_A640043</name>
</gene>
<proteinExistence type="predicted"/>
<feature type="transmembrane region" description="Helical" evidence="1">
    <location>
        <begin position="231"/>
        <end position="248"/>
    </location>
</feature>
<feature type="transmembrane region" description="Helical" evidence="1">
    <location>
        <begin position="200"/>
        <end position="219"/>
    </location>
</feature>
<dbReference type="AlphaFoldDB" id="A0A445N1C8"/>
<keyword evidence="1" id="KW-1133">Transmembrane helix</keyword>
<feature type="transmembrane region" description="Helical" evidence="1">
    <location>
        <begin position="128"/>
        <end position="147"/>
    </location>
</feature>
<accession>A0A445N1C8</accession>
<keyword evidence="1" id="KW-0472">Membrane</keyword>
<protein>
    <recommendedName>
        <fullName evidence="3">Cytochrome c assembly protein domain-containing protein</fullName>
    </recommendedName>
</protein>
<sequence length="249" mass="28210">MKSPLAIIFWVTFLFYAFTFLFTLLRKRRAESLGAIAGLIANIAGLFILVTISRHAPVFRLFESLMLGSALLAIIGLLFSSQEEKLPDVRFWVWLEMLLIMALAAFSVKEPSFFGYDYNDPTIVLFHGLRVAVISITLFASALYIQSRLDIKRGNSIAINRAHQGRNFLLLGAMLFLTAEYTGIRWCLRGWGDFWQWGPGFFQSTIIVLLFMLAVHVPGSNHRQGNWRPRLGIISGFLILALIAYRSTL</sequence>
<feature type="transmembrane region" description="Helical" evidence="1">
    <location>
        <begin position="58"/>
        <end position="79"/>
    </location>
</feature>
<name>A0A445N1C8_9BACT</name>
<feature type="transmembrane region" description="Helical" evidence="1">
    <location>
        <begin position="6"/>
        <end position="25"/>
    </location>
</feature>
<feature type="transmembrane region" description="Helical" evidence="1">
    <location>
        <begin position="91"/>
        <end position="108"/>
    </location>
</feature>
<organism evidence="2">
    <name type="scientific">uncultured Desulfobacterium sp</name>
    <dbReference type="NCBI Taxonomy" id="201089"/>
    <lineage>
        <taxon>Bacteria</taxon>
        <taxon>Pseudomonadati</taxon>
        <taxon>Thermodesulfobacteriota</taxon>
        <taxon>Desulfobacteria</taxon>
        <taxon>Desulfobacterales</taxon>
        <taxon>Desulfobacteriaceae</taxon>
        <taxon>Desulfobacterium</taxon>
        <taxon>environmental samples</taxon>
    </lineage>
</organism>